<accession>A0A2A9PHM0</accession>
<dbReference type="Proteomes" id="UP000037136">
    <property type="component" value="Unassembled WGS sequence"/>
</dbReference>
<evidence type="ECO:0000313" key="2">
    <source>
        <dbReference type="EMBL" id="PFH60995.1"/>
    </source>
</evidence>
<organism evidence="2 3">
    <name type="scientific">Ophiocordyceps unilateralis</name>
    <name type="common">Zombie-ant fungus</name>
    <name type="synonym">Torrubia unilateralis</name>
    <dbReference type="NCBI Taxonomy" id="268505"/>
    <lineage>
        <taxon>Eukaryota</taxon>
        <taxon>Fungi</taxon>
        <taxon>Dikarya</taxon>
        <taxon>Ascomycota</taxon>
        <taxon>Pezizomycotina</taxon>
        <taxon>Sordariomycetes</taxon>
        <taxon>Hypocreomycetidae</taxon>
        <taxon>Hypocreales</taxon>
        <taxon>Ophiocordycipitaceae</taxon>
        <taxon>Ophiocordyceps</taxon>
    </lineage>
</organism>
<keyword evidence="1" id="KW-0812">Transmembrane</keyword>
<dbReference type="EMBL" id="LAZP02000095">
    <property type="protein sequence ID" value="PFH60995.1"/>
    <property type="molecule type" value="Genomic_DNA"/>
</dbReference>
<sequence>MAACAARVDDCRYPIGDELAQCLRRAVSVDFSVDEACHYGAVGAVDFRVGRRTFGDDVAGTMFKPERRWASRSCQGGFAFLVYIAQPFALIFIPFCHIRW</sequence>
<comment type="caution">
    <text evidence="2">The sequence shown here is derived from an EMBL/GenBank/DDBJ whole genome shotgun (WGS) entry which is preliminary data.</text>
</comment>
<evidence type="ECO:0000256" key="1">
    <source>
        <dbReference type="SAM" id="Phobius"/>
    </source>
</evidence>
<reference evidence="2 3" key="1">
    <citation type="journal article" date="2015" name="BMC Genomics">
        <title>Gene expression during zombie ant biting behavior reflects the complexity underlying fungal parasitic behavioral manipulation.</title>
        <authorList>
            <person name="de Bekker C."/>
            <person name="Ohm R.A."/>
            <person name="Loreto R.G."/>
            <person name="Sebastian A."/>
            <person name="Albert I."/>
            <person name="Merrow M."/>
            <person name="Brachmann A."/>
            <person name="Hughes D.P."/>
        </authorList>
    </citation>
    <scope>NUCLEOTIDE SEQUENCE [LARGE SCALE GENOMIC DNA]</scope>
    <source>
        <strain evidence="2 3">SC16a</strain>
    </source>
</reference>
<feature type="transmembrane region" description="Helical" evidence="1">
    <location>
        <begin position="77"/>
        <end position="95"/>
    </location>
</feature>
<name>A0A2A9PHM0_OPHUN</name>
<evidence type="ECO:0000313" key="3">
    <source>
        <dbReference type="Proteomes" id="UP000037136"/>
    </source>
</evidence>
<protein>
    <submittedName>
        <fullName evidence="2">Uncharacterized protein</fullName>
    </submittedName>
</protein>
<keyword evidence="3" id="KW-1185">Reference proteome</keyword>
<keyword evidence="1" id="KW-1133">Transmembrane helix</keyword>
<keyword evidence="1" id="KW-0472">Membrane</keyword>
<reference evidence="2 3" key="2">
    <citation type="journal article" date="2017" name="Sci. Rep.">
        <title>Ant-infecting Ophiocordyceps genomes reveal a high diversity of potential behavioral manipulation genes and a possible major role for enterotoxins.</title>
        <authorList>
            <person name="de Bekker C."/>
            <person name="Ohm R.A."/>
            <person name="Evans H.C."/>
            <person name="Brachmann A."/>
            <person name="Hughes D.P."/>
        </authorList>
    </citation>
    <scope>NUCLEOTIDE SEQUENCE [LARGE SCALE GENOMIC DNA]</scope>
    <source>
        <strain evidence="2 3">SC16a</strain>
    </source>
</reference>
<dbReference type="AlphaFoldDB" id="A0A2A9PHM0"/>
<gene>
    <name evidence="2" type="ORF">XA68_18413</name>
</gene>
<proteinExistence type="predicted"/>